<reference evidence="4 5" key="1">
    <citation type="journal article" date="2015" name="Genome Announc.">
        <title>Draft Genome Sequence of the Terrestrial Cyanobacterium Scytonema millei VB511283, Isolated from Eastern India.</title>
        <authorList>
            <person name="Sen D."/>
            <person name="Chandrababunaidu M.M."/>
            <person name="Singh D."/>
            <person name="Sanghi N."/>
            <person name="Ghorai A."/>
            <person name="Mishra G.P."/>
            <person name="Madduluri M."/>
            <person name="Adhikary S.P."/>
            <person name="Tripathy S."/>
        </authorList>
    </citation>
    <scope>NUCLEOTIDE SEQUENCE [LARGE SCALE GENOMIC DNA]</scope>
    <source>
        <strain evidence="4 5">VB511283</strain>
    </source>
</reference>
<keyword evidence="5" id="KW-1185">Reference proteome</keyword>
<proteinExistence type="inferred from homology"/>
<dbReference type="GO" id="GO:0008830">
    <property type="term" value="F:dTDP-4-dehydrorhamnose 3,5-epimerase activity"/>
    <property type="evidence" value="ECO:0007669"/>
    <property type="project" value="UniProtKB-UniRule"/>
</dbReference>
<dbReference type="NCBIfam" id="TIGR01221">
    <property type="entry name" value="rmlC"/>
    <property type="match status" value="1"/>
</dbReference>
<evidence type="ECO:0000256" key="3">
    <source>
        <dbReference type="RuleBase" id="RU364069"/>
    </source>
</evidence>
<comment type="caution">
    <text evidence="4">The sequence shown here is derived from an EMBL/GenBank/DDBJ whole genome shotgun (WGS) entry which is preliminary data.</text>
</comment>
<protein>
    <recommendedName>
        <fullName evidence="3">dTDP-4-dehydrorhamnose 3,5-epimerase</fullName>
        <ecNumber evidence="3">5.1.3.13</ecNumber>
    </recommendedName>
    <alternativeName>
        <fullName evidence="3">Thymidine diphospho-4-keto-rhamnose 3,5-epimerase</fullName>
    </alternativeName>
</protein>
<dbReference type="Pfam" id="PF00908">
    <property type="entry name" value="dTDP_sugar_isom"/>
    <property type="match status" value="1"/>
</dbReference>
<feature type="active site" description="Proton acceptor" evidence="1">
    <location>
        <position position="62"/>
    </location>
</feature>
<dbReference type="RefSeq" id="WP_039714918.1">
    <property type="nucleotide sequence ID" value="NZ_JTJC03000001.1"/>
</dbReference>
<name>A0A9X5I1H5_9CYAN</name>
<dbReference type="SUPFAM" id="SSF51182">
    <property type="entry name" value="RmlC-like cupins"/>
    <property type="match status" value="1"/>
</dbReference>
<dbReference type="GO" id="GO:0019305">
    <property type="term" value="P:dTDP-rhamnose biosynthetic process"/>
    <property type="evidence" value="ECO:0007669"/>
    <property type="project" value="UniProtKB-UniRule"/>
</dbReference>
<dbReference type="EMBL" id="JTJC03000001">
    <property type="protein sequence ID" value="NHC33298.1"/>
    <property type="molecule type" value="Genomic_DNA"/>
</dbReference>
<feature type="active site" description="Proton donor" evidence="1">
    <location>
        <position position="132"/>
    </location>
</feature>
<sequence>MLFTETALQGAYIIDIERKEDSRGFFARTFCDREFAALGLEITNVQCSIAFNHKKGTLRGMHYQAAPATEAKLVRCTQGAIYDCIVDLRPDSPTYLSHICVELTADNHRALYIPEMFAHGYQTLDDNTEIAYQMNKSYAPGYERGLRYNDPILDIQWQLPVSEISRKDLEWDLLETVLIK</sequence>
<feature type="site" description="Participates in a stacking interaction with the thymidine ring of dTDP-4-oxo-6-deoxyglucose" evidence="2">
    <location>
        <position position="138"/>
    </location>
</feature>
<comment type="catalytic activity">
    <reaction evidence="3">
        <text>dTDP-4-dehydro-6-deoxy-alpha-D-glucose = dTDP-4-dehydro-beta-L-rhamnose</text>
        <dbReference type="Rhea" id="RHEA:16969"/>
        <dbReference type="ChEBI" id="CHEBI:57649"/>
        <dbReference type="ChEBI" id="CHEBI:62830"/>
        <dbReference type="EC" id="5.1.3.13"/>
    </reaction>
</comment>
<dbReference type="Gene3D" id="2.60.120.10">
    <property type="entry name" value="Jelly Rolls"/>
    <property type="match status" value="1"/>
</dbReference>
<comment type="function">
    <text evidence="3">Catalyzes the epimerization of the C3' and C5'positions of dTDP-6-deoxy-D-xylo-4-hexulose, forming dTDP-6-deoxy-L-lyxo-4-hexulose.</text>
</comment>
<dbReference type="AlphaFoldDB" id="A0A9X5I1H5"/>
<dbReference type="PANTHER" id="PTHR21047:SF2">
    <property type="entry name" value="THYMIDINE DIPHOSPHO-4-KETO-RHAMNOSE 3,5-EPIMERASE"/>
    <property type="match status" value="1"/>
</dbReference>
<dbReference type="GO" id="GO:0005829">
    <property type="term" value="C:cytosol"/>
    <property type="evidence" value="ECO:0007669"/>
    <property type="project" value="TreeGrafter"/>
</dbReference>
<dbReference type="InterPro" id="IPR014710">
    <property type="entry name" value="RmlC-like_jellyroll"/>
</dbReference>
<dbReference type="CDD" id="cd00438">
    <property type="entry name" value="cupin_RmlC"/>
    <property type="match status" value="1"/>
</dbReference>
<dbReference type="Proteomes" id="UP000031532">
    <property type="component" value="Unassembled WGS sequence"/>
</dbReference>
<dbReference type="OrthoDB" id="9800680at2"/>
<dbReference type="InterPro" id="IPR011051">
    <property type="entry name" value="RmlC_Cupin_sf"/>
</dbReference>
<dbReference type="EC" id="5.1.3.13" evidence="3"/>
<keyword evidence="3 4" id="KW-0413">Isomerase</keyword>
<comment type="similarity">
    <text evidence="3">Belongs to the dTDP-4-dehydrorhamnose 3,5-epimerase family.</text>
</comment>
<evidence type="ECO:0000256" key="2">
    <source>
        <dbReference type="PIRSR" id="PIRSR600888-3"/>
    </source>
</evidence>
<comment type="subunit">
    <text evidence="3">Homodimer.</text>
</comment>
<evidence type="ECO:0000313" key="4">
    <source>
        <dbReference type="EMBL" id="NHC33298.1"/>
    </source>
</evidence>
<comment type="pathway">
    <text evidence="3">Carbohydrate biosynthesis; dTDP-L-rhamnose biosynthesis.</text>
</comment>
<evidence type="ECO:0000256" key="1">
    <source>
        <dbReference type="PIRSR" id="PIRSR600888-1"/>
    </source>
</evidence>
<evidence type="ECO:0000313" key="5">
    <source>
        <dbReference type="Proteomes" id="UP000031532"/>
    </source>
</evidence>
<organism evidence="4 5">
    <name type="scientific">Scytonema millei VB511283</name>
    <dbReference type="NCBI Taxonomy" id="1245923"/>
    <lineage>
        <taxon>Bacteria</taxon>
        <taxon>Bacillati</taxon>
        <taxon>Cyanobacteriota</taxon>
        <taxon>Cyanophyceae</taxon>
        <taxon>Nostocales</taxon>
        <taxon>Scytonemataceae</taxon>
        <taxon>Scytonema</taxon>
    </lineage>
</organism>
<dbReference type="GO" id="GO:0000271">
    <property type="term" value="P:polysaccharide biosynthetic process"/>
    <property type="evidence" value="ECO:0007669"/>
    <property type="project" value="TreeGrafter"/>
</dbReference>
<dbReference type="InterPro" id="IPR000888">
    <property type="entry name" value="RmlC-like"/>
</dbReference>
<dbReference type="PANTHER" id="PTHR21047">
    <property type="entry name" value="DTDP-6-DEOXY-D-GLUCOSE-3,5 EPIMERASE"/>
    <property type="match status" value="1"/>
</dbReference>
<gene>
    <name evidence="4" type="primary">rfbC</name>
    <name evidence="4" type="ORF">QH73_0001220</name>
</gene>
<accession>A0A9X5I1H5</accession>